<evidence type="ECO:0000313" key="3">
    <source>
        <dbReference type="EMBL" id="OGF26517.1"/>
    </source>
</evidence>
<dbReference type="Pfam" id="PF01408">
    <property type="entry name" value="GFO_IDH_MocA"/>
    <property type="match status" value="1"/>
</dbReference>
<feature type="domain" description="GFO/IDH/MocA-like oxidoreductase" evidence="2">
    <location>
        <begin position="117"/>
        <end position="234"/>
    </location>
</feature>
<dbReference type="GO" id="GO:0000166">
    <property type="term" value="F:nucleotide binding"/>
    <property type="evidence" value="ECO:0007669"/>
    <property type="project" value="InterPro"/>
</dbReference>
<dbReference type="InterPro" id="IPR000683">
    <property type="entry name" value="Gfo/Idh/MocA-like_OxRdtase_N"/>
</dbReference>
<sequence length="327" mass="37201">MQSSNFELVGVCDTDQKKVEEVDTYYNVPGYTELAELINAQNFQVAVVSIPHHAYLNVIGTLVAAGKHIIKEKPFATNIAEARQLLQILSGGSVYLGITVQRRFNPIYRTFHQLRRYIGKIYSIEGAYTMNVATLDEGWRASKDLSGGGALVDMGYHFVDLLIWYFGMPTSVTARMTRGNRPGQKYDVEDTAHLLFDYHLEFQYDEKLVGNFVISRVYPEKQERVRVFGTNGVVEVSRGLIRRLDTNSNEIERLERQGSWPSAAVEQLDHFAERIYQFVPGSLPDYTEHLQHVAVIEAAYESDRSGTSCCPDKFLELIQETKKEEQL</sequence>
<evidence type="ECO:0000313" key="4">
    <source>
        <dbReference type="Proteomes" id="UP000178925"/>
    </source>
</evidence>
<dbReference type="InterPro" id="IPR036291">
    <property type="entry name" value="NAD(P)-bd_dom_sf"/>
</dbReference>
<accession>A0A1F5SIJ5</accession>
<proteinExistence type="predicted"/>
<dbReference type="AlphaFoldDB" id="A0A1F5SIJ5"/>
<dbReference type="Gene3D" id="3.40.50.720">
    <property type="entry name" value="NAD(P)-binding Rossmann-like Domain"/>
    <property type="match status" value="1"/>
</dbReference>
<protein>
    <recommendedName>
        <fullName evidence="5">Oxidoreductase</fullName>
    </recommendedName>
</protein>
<dbReference type="Pfam" id="PF22725">
    <property type="entry name" value="GFO_IDH_MocA_C3"/>
    <property type="match status" value="1"/>
</dbReference>
<dbReference type="SUPFAM" id="SSF51735">
    <property type="entry name" value="NAD(P)-binding Rossmann-fold domains"/>
    <property type="match status" value="1"/>
</dbReference>
<dbReference type="PANTHER" id="PTHR43377">
    <property type="entry name" value="BILIVERDIN REDUCTASE A"/>
    <property type="match status" value="1"/>
</dbReference>
<dbReference type="EMBL" id="MFGC01000045">
    <property type="protein sequence ID" value="OGF26517.1"/>
    <property type="molecule type" value="Genomic_DNA"/>
</dbReference>
<dbReference type="Proteomes" id="UP000178925">
    <property type="component" value="Unassembled WGS sequence"/>
</dbReference>
<evidence type="ECO:0008006" key="5">
    <source>
        <dbReference type="Google" id="ProtNLM"/>
    </source>
</evidence>
<dbReference type="PANTHER" id="PTHR43377:SF1">
    <property type="entry name" value="BILIVERDIN REDUCTASE A"/>
    <property type="match status" value="1"/>
</dbReference>
<dbReference type="InterPro" id="IPR055170">
    <property type="entry name" value="GFO_IDH_MocA-like_dom"/>
</dbReference>
<comment type="caution">
    <text evidence="3">The sequence shown here is derived from an EMBL/GenBank/DDBJ whole genome shotgun (WGS) entry which is preliminary data.</text>
</comment>
<reference evidence="3 4" key="1">
    <citation type="journal article" date="2016" name="Nat. Commun.">
        <title>Thousands of microbial genomes shed light on interconnected biogeochemical processes in an aquifer system.</title>
        <authorList>
            <person name="Anantharaman K."/>
            <person name="Brown C.T."/>
            <person name="Hug L.A."/>
            <person name="Sharon I."/>
            <person name="Castelle C.J."/>
            <person name="Probst A.J."/>
            <person name="Thomas B.C."/>
            <person name="Singh A."/>
            <person name="Wilkins M.J."/>
            <person name="Karaoz U."/>
            <person name="Brodie E.L."/>
            <person name="Williams K.H."/>
            <person name="Hubbard S.S."/>
            <person name="Banfield J.F."/>
        </authorList>
    </citation>
    <scope>NUCLEOTIDE SEQUENCE [LARGE SCALE GENOMIC DNA]</scope>
</reference>
<evidence type="ECO:0000259" key="2">
    <source>
        <dbReference type="Pfam" id="PF22725"/>
    </source>
</evidence>
<dbReference type="SUPFAM" id="SSF55347">
    <property type="entry name" value="Glyceraldehyde-3-phosphate dehydrogenase-like, C-terminal domain"/>
    <property type="match status" value="1"/>
</dbReference>
<dbReference type="STRING" id="1797995.A2242_03845"/>
<dbReference type="InterPro" id="IPR051450">
    <property type="entry name" value="Gfo/Idh/MocA_Oxidoreductases"/>
</dbReference>
<evidence type="ECO:0000259" key="1">
    <source>
        <dbReference type="Pfam" id="PF01408"/>
    </source>
</evidence>
<feature type="domain" description="Gfo/Idh/MocA-like oxidoreductase N-terminal" evidence="1">
    <location>
        <begin position="4"/>
        <end position="90"/>
    </location>
</feature>
<organism evidence="3 4">
    <name type="scientific">Candidatus Falkowbacteria bacterium RIFOXYA2_FULL_47_9</name>
    <dbReference type="NCBI Taxonomy" id="1797995"/>
    <lineage>
        <taxon>Bacteria</taxon>
        <taxon>Candidatus Falkowiibacteriota</taxon>
    </lineage>
</organism>
<dbReference type="Gene3D" id="3.30.360.10">
    <property type="entry name" value="Dihydrodipicolinate Reductase, domain 2"/>
    <property type="match status" value="1"/>
</dbReference>
<gene>
    <name evidence="3" type="ORF">A2242_03845</name>
</gene>
<name>A0A1F5SIJ5_9BACT</name>